<dbReference type="SMART" id="SM00014">
    <property type="entry name" value="acidPPc"/>
    <property type="match status" value="1"/>
</dbReference>
<accession>A0A7C9GXZ0</accession>
<comment type="catalytic activity">
    <reaction evidence="1">
        <text>a phosphate monoester + H2O = an alcohol + phosphate</text>
        <dbReference type="Rhea" id="RHEA:15017"/>
        <dbReference type="ChEBI" id="CHEBI:15377"/>
        <dbReference type="ChEBI" id="CHEBI:30879"/>
        <dbReference type="ChEBI" id="CHEBI:43474"/>
        <dbReference type="ChEBI" id="CHEBI:67140"/>
        <dbReference type="EC" id="3.1.3.2"/>
    </reaction>
</comment>
<feature type="domain" description="Phosphatidic acid phosphatase type 2/haloperoxidase" evidence="3">
    <location>
        <begin position="124"/>
        <end position="240"/>
    </location>
</feature>
<dbReference type="InterPro" id="IPR001011">
    <property type="entry name" value="Acid_Pase_classA_bac"/>
</dbReference>
<name>A0A7C9GXZ0_9SPHN</name>
<dbReference type="InterPro" id="IPR036938">
    <property type="entry name" value="PAP2/HPO_sf"/>
</dbReference>
<dbReference type="GO" id="GO:0030288">
    <property type="term" value="C:outer membrane-bounded periplasmic space"/>
    <property type="evidence" value="ECO:0007669"/>
    <property type="project" value="InterPro"/>
</dbReference>
<protein>
    <recommendedName>
        <fullName evidence="1">Acid phosphatase</fullName>
        <ecNumber evidence="1">3.1.3.2</ecNumber>
    </recommendedName>
</protein>
<dbReference type="OrthoDB" id="9805301at2"/>
<comment type="similarity">
    <text evidence="1">Belongs to the class A bacterial acid phosphatase family.</text>
</comment>
<proteinExistence type="inferred from homology"/>
<keyword evidence="1" id="KW-0378">Hydrolase</keyword>
<dbReference type="InterPro" id="IPR000326">
    <property type="entry name" value="PAP2/HPO"/>
</dbReference>
<evidence type="ECO:0000313" key="5">
    <source>
        <dbReference type="Proteomes" id="UP000481327"/>
    </source>
</evidence>
<dbReference type="PIRSF" id="PIRSF000897">
    <property type="entry name" value="Acid_Ptase_ClsA"/>
    <property type="match status" value="1"/>
</dbReference>
<keyword evidence="2" id="KW-0732">Signal</keyword>
<organism evidence="4 5">
    <name type="scientific">Sandarakinorhabdus fusca</name>
    <dbReference type="NCBI Taxonomy" id="1439888"/>
    <lineage>
        <taxon>Bacteria</taxon>
        <taxon>Pseudomonadati</taxon>
        <taxon>Pseudomonadota</taxon>
        <taxon>Alphaproteobacteria</taxon>
        <taxon>Sphingomonadales</taxon>
        <taxon>Sphingosinicellaceae</taxon>
        <taxon>Sandarakinorhabdus</taxon>
    </lineage>
</organism>
<dbReference type="Proteomes" id="UP000481327">
    <property type="component" value="Unassembled WGS sequence"/>
</dbReference>
<sequence length="267" mass="27666">MGTTMMMRWMPMTAVLMVAAPALAQAPAAATTPSASTAMTPAKMPPGYLAGKPPVDILKLLPAPPAAGSAQDIADRTAYAASAKGIGGADWKAATAEINPTSPEFMAALSCAVGTKLSLQATPATMAMVARAGVDLIGPMTVAKQHYARPRPFTTDKGQACDPVAADGVGARLGWSYPSGHSGIGWLWALVLSDAAPARAPAIRSFGQATGDLRIACRVHWLSDVENGRILATTVYQRIAAEPEYQADRERAAAELAKAPRLDCAGR</sequence>
<evidence type="ECO:0000256" key="1">
    <source>
        <dbReference type="PIRNR" id="PIRNR000897"/>
    </source>
</evidence>
<comment type="caution">
    <text evidence="4">The sequence shown here is derived from an EMBL/GenBank/DDBJ whole genome shotgun (WGS) entry which is preliminary data.</text>
</comment>
<dbReference type="RefSeq" id="WP_152578108.1">
    <property type="nucleotide sequence ID" value="NZ_JAATJI010000002.1"/>
</dbReference>
<dbReference type="EMBL" id="WIOL01000003">
    <property type="protein sequence ID" value="MQT17674.1"/>
    <property type="molecule type" value="Genomic_DNA"/>
</dbReference>
<dbReference type="SUPFAM" id="SSF48317">
    <property type="entry name" value="Acid phosphatase/Vanadium-dependent haloperoxidase"/>
    <property type="match status" value="1"/>
</dbReference>
<keyword evidence="5" id="KW-1185">Reference proteome</keyword>
<dbReference type="Pfam" id="PF01569">
    <property type="entry name" value="PAP2"/>
    <property type="match status" value="1"/>
</dbReference>
<dbReference type="PRINTS" id="PR00483">
    <property type="entry name" value="BACPHPHTASE"/>
</dbReference>
<dbReference type="GO" id="GO:0003993">
    <property type="term" value="F:acid phosphatase activity"/>
    <property type="evidence" value="ECO:0007669"/>
    <property type="project" value="UniProtKB-EC"/>
</dbReference>
<evidence type="ECO:0000313" key="4">
    <source>
        <dbReference type="EMBL" id="MQT17674.1"/>
    </source>
</evidence>
<evidence type="ECO:0000256" key="2">
    <source>
        <dbReference type="SAM" id="SignalP"/>
    </source>
</evidence>
<gene>
    <name evidence="4" type="ORF">F3168_10410</name>
</gene>
<evidence type="ECO:0000259" key="3">
    <source>
        <dbReference type="SMART" id="SM00014"/>
    </source>
</evidence>
<reference evidence="4 5" key="1">
    <citation type="submission" date="2019-09" db="EMBL/GenBank/DDBJ databases">
        <title>Polymorphobacter sp. isolated from a lake in China.</title>
        <authorList>
            <person name="Liu Z."/>
        </authorList>
    </citation>
    <scope>NUCLEOTIDE SEQUENCE [LARGE SCALE GENOMIC DNA]</scope>
    <source>
        <strain evidence="4 5">D40P</strain>
    </source>
</reference>
<feature type="chain" id="PRO_5028986614" description="Acid phosphatase" evidence="2">
    <location>
        <begin position="25"/>
        <end position="267"/>
    </location>
</feature>
<dbReference type="AlphaFoldDB" id="A0A7C9GXZ0"/>
<feature type="signal peptide" evidence="2">
    <location>
        <begin position="1"/>
        <end position="24"/>
    </location>
</feature>
<dbReference type="EC" id="3.1.3.2" evidence="1"/>
<dbReference type="Gene3D" id="1.20.144.10">
    <property type="entry name" value="Phosphatidic acid phosphatase type 2/haloperoxidase"/>
    <property type="match status" value="1"/>
</dbReference>